<dbReference type="PANTHER" id="PTHR24092">
    <property type="entry name" value="PROBABLE PHOSPHOLIPID-TRANSPORTING ATPASE"/>
    <property type="match status" value="1"/>
</dbReference>
<organism evidence="2 3">
    <name type="scientific">Solanum commersonii</name>
    <name type="common">Commerson's wild potato</name>
    <name type="synonym">Commerson's nightshade</name>
    <dbReference type="NCBI Taxonomy" id="4109"/>
    <lineage>
        <taxon>Eukaryota</taxon>
        <taxon>Viridiplantae</taxon>
        <taxon>Streptophyta</taxon>
        <taxon>Embryophyta</taxon>
        <taxon>Tracheophyta</taxon>
        <taxon>Spermatophyta</taxon>
        <taxon>Magnoliopsida</taxon>
        <taxon>eudicotyledons</taxon>
        <taxon>Gunneridae</taxon>
        <taxon>Pentapetalae</taxon>
        <taxon>asterids</taxon>
        <taxon>lamiids</taxon>
        <taxon>Solanales</taxon>
        <taxon>Solanaceae</taxon>
        <taxon>Solanoideae</taxon>
        <taxon>Solaneae</taxon>
        <taxon>Solanum</taxon>
    </lineage>
</organism>
<keyword evidence="3" id="KW-1185">Reference proteome</keyword>
<sequence length="339" mass="38767">MIVSIFPSFASNLILFTNQKLTTSNHKSLFNNGGKLQFGPLSMLLRGLPVFLIIFSEKFMGLLYFKTIGTDTTLKGVFDLKKFILVVCMSFLWLLSSYRFMFLGFDICQETREYEIAIKSYFMRVFCYLPVLQSIFINQDREMYYEETDKPAHARTSHLNEELGLVDTILSVKTDTLTCNSMEFVKCSIAGVAYGSAVTEVERALAKKKRDGSHESAGDLSYCYPDVNKKIGEISYEVESPDEVAFVIAARQLGFQFFERTQSRITLHELNHQSGKMVDRCCLEYGLNETACVLVSFCLQINSYGGVHEIKHNCHSMGKVWYVQVKSRKQLSFHPLDWL</sequence>
<dbReference type="PANTHER" id="PTHR24092:SF165">
    <property type="entry name" value="PHOSPHOLIPID-TRANSPORTING ATPASE 8-RELATED"/>
    <property type="match status" value="1"/>
</dbReference>
<dbReference type="AlphaFoldDB" id="A0A9J5XRH1"/>
<evidence type="ECO:0000313" key="3">
    <source>
        <dbReference type="Proteomes" id="UP000824120"/>
    </source>
</evidence>
<name>A0A9J5XRH1_SOLCO</name>
<dbReference type="Proteomes" id="UP000824120">
    <property type="component" value="Chromosome 8"/>
</dbReference>
<dbReference type="GO" id="GO:0045332">
    <property type="term" value="P:phospholipid translocation"/>
    <property type="evidence" value="ECO:0007669"/>
    <property type="project" value="TreeGrafter"/>
</dbReference>
<evidence type="ECO:0000313" key="2">
    <source>
        <dbReference type="EMBL" id="KAG5590801.1"/>
    </source>
</evidence>
<dbReference type="GO" id="GO:0140326">
    <property type="term" value="F:ATPase-coupled intramembrane lipid transporter activity"/>
    <property type="evidence" value="ECO:0007669"/>
    <property type="project" value="TreeGrafter"/>
</dbReference>
<accession>A0A9J5XRH1</accession>
<gene>
    <name evidence="2" type="ORF">H5410_041315</name>
</gene>
<reference evidence="2 3" key="1">
    <citation type="submission" date="2020-09" db="EMBL/GenBank/DDBJ databases">
        <title>De no assembly of potato wild relative species, Solanum commersonii.</title>
        <authorList>
            <person name="Cho K."/>
        </authorList>
    </citation>
    <scope>NUCLEOTIDE SEQUENCE [LARGE SCALE GENOMIC DNA]</scope>
    <source>
        <strain evidence="2">LZ3.2</strain>
        <tissue evidence="2">Leaf</tissue>
    </source>
</reference>
<dbReference type="EMBL" id="JACXVP010000008">
    <property type="protein sequence ID" value="KAG5590801.1"/>
    <property type="molecule type" value="Genomic_DNA"/>
</dbReference>
<dbReference type="OrthoDB" id="1656307at2759"/>
<keyword evidence="1" id="KW-1133">Transmembrane helix</keyword>
<dbReference type="GO" id="GO:0005886">
    <property type="term" value="C:plasma membrane"/>
    <property type="evidence" value="ECO:0007669"/>
    <property type="project" value="TreeGrafter"/>
</dbReference>
<feature type="transmembrane region" description="Helical" evidence="1">
    <location>
        <begin position="43"/>
        <end position="63"/>
    </location>
</feature>
<keyword evidence="1" id="KW-0812">Transmembrane</keyword>
<protein>
    <submittedName>
        <fullName evidence="2">Uncharacterized protein</fullName>
    </submittedName>
</protein>
<proteinExistence type="predicted"/>
<comment type="caution">
    <text evidence="2">The sequence shown here is derived from an EMBL/GenBank/DDBJ whole genome shotgun (WGS) entry which is preliminary data.</text>
</comment>
<keyword evidence="1" id="KW-0472">Membrane</keyword>
<evidence type="ECO:0000256" key="1">
    <source>
        <dbReference type="SAM" id="Phobius"/>
    </source>
</evidence>
<feature type="transmembrane region" description="Helical" evidence="1">
    <location>
        <begin position="83"/>
        <end position="105"/>
    </location>
</feature>